<gene>
    <name evidence="4" type="ORF">E1292_04120</name>
</gene>
<accession>A0A4R4W7U1</accession>
<dbReference type="AlphaFoldDB" id="A0A4R4W7U1"/>
<name>A0A4R4W7U1_9ACTN</name>
<dbReference type="SUPFAM" id="SSF55347">
    <property type="entry name" value="Glyceraldehyde-3-phosphate dehydrogenase-like, C-terminal domain"/>
    <property type="match status" value="1"/>
</dbReference>
<dbReference type="InterPro" id="IPR000683">
    <property type="entry name" value="Gfo/Idh/MocA-like_OxRdtase_N"/>
</dbReference>
<comment type="caution">
    <text evidence="4">The sequence shown here is derived from an EMBL/GenBank/DDBJ whole genome shotgun (WGS) entry which is preliminary data.</text>
</comment>
<dbReference type="Pfam" id="PF01408">
    <property type="entry name" value="GFO_IDH_MocA"/>
    <property type="match status" value="1"/>
</dbReference>
<dbReference type="Pfam" id="PF02894">
    <property type="entry name" value="GFO_IDH_MocA_C"/>
    <property type="match status" value="1"/>
</dbReference>
<dbReference type="Gene3D" id="3.30.360.10">
    <property type="entry name" value="Dihydrodipicolinate Reductase, domain 2"/>
    <property type="match status" value="1"/>
</dbReference>
<dbReference type="GO" id="GO:0000166">
    <property type="term" value="F:nucleotide binding"/>
    <property type="evidence" value="ECO:0007669"/>
    <property type="project" value="InterPro"/>
</dbReference>
<dbReference type="InterPro" id="IPR004104">
    <property type="entry name" value="Gfo/Idh/MocA-like_OxRdtase_C"/>
</dbReference>
<dbReference type="InterPro" id="IPR036291">
    <property type="entry name" value="NAD(P)-bd_dom_sf"/>
</dbReference>
<reference evidence="4 5" key="1">
    <citation type="submission" date="2019-03" db="EMBL/GenBank/DDBJ databases">
        <title>Draft genome sequences of novel Actinobacteria.</title>
        <authorList>
            <person name="Sahin N."/>
            <person name="Ay H."/>
            <person name="Saygin H."/>
        </authorList>
    </citation>
    <scope>NUCLEOTIDE SEQUENCE [LARGE SCALE GENOMIC DNA]</scope>
    <source>
        <strain evidence="4 5">KC310</strain>
    </source>
</reference>
<evidence type="ECO:0000259" key="3">
    <source>
        <dbReference type="Pfam" id="PF02894"/>
    </source>
</evidence>
<protein>
    <submittedName>
        <fullName evidence="4">Gfo/Idh/MocA family oxidoreductase</fullName>
    </submittedName>
</protein>
<evidence type="ECO:0000313" key="5">
    <source>
        <dbReference type="Proteomes" id="UP000295258"/>
    </source>
</evidence>
<organism evidence="4 5">
    <name type="scientific">Nonomuraea deserti</name>
    <dbReference type="NCBI Taxonomy" id="1848322"/>
    <lineage>
        <taxon>Bacteria</taxon>
        <taxon>Bacillati</taxon>
        <taxon>Actinomycetota</taxon>
        <taxon>Actinomycetes</taxon>
        <taxon>Streptosporangiales</taxon>
        <taxon>Streptosporangiaceae</taxon>
        <taxon>Nonomuraea</taxon>
    </lineage>
</organism>
<dbReference type="PANTHER" id="PTHR43708:SF4">
    <property type="entry name" value="OXIDOREDUCTASE YCEM-RELATED"/>
    <property type="match status" value="1"/>
</dbReference>
<dbReference type="EMBL" id="SMKO01000006">
    <property type="protein sequence ID" value="TDD11784.1"/>
    <property type="molecule type" value="Genomic_DNA"/>
</dbReference>
<feature type="domain" description="Gfo/Idh/MocA-like oxidoreductase C-terminal" evidence="3">
    <location>
        <begin position="215"/>
        <end position="366"/>
    </location>
</feature>
<sequence length="370" mass="41485">MSCTPHPPPKGTELSKLRVGVIGLGEVAQVIHLPIIGSLPDRYELAAICDISPGLLNRLGDRYRVQHRYSDFREMLAAGGLDCVVVLNSDEYHADCTVAALDAGLDVLVEKPMCLSPREAQEIIGARDRSGKTVMVAYMRRFAPAFTEAVERLPQLGPIRYARVHDVIGENRLIVDQTSYVDRPDDVPQKAIDEKWARRSALVKEALGDVPQELEWTYGLLCGLGSHDLSAMRELLGRPKEVSAAKMWRSGGYVVALLDYGDFVVTYETGVDDQLRYDTYIEVYGASGTMKVQYDTPYVRHFPTTLHLELTDGDSYERSVRRPHLKDPYTYELEHFHEAVTTGATPKTTPEDYLHDMELFVDIIRALDKG</sequence>
<dbReference type="Proteomes" id="UP000295258">
    <property type="component" value="Unassembled WGS sequence"/>
</dbReference>
<keyword evidence="5" id="KW-1185">Reference proteome</keyword>
<comment type="similarity">
    <text evidence="1">Belongs to the Gfo/Idh/MocA family.</text>
</comment>
<proteinExistence type="inferred from homology"/>
<evidence type="ECO:0000259" key="2">
    <source>
        <dbReference type="Pfam" id="PF01408"/>
    </source>
</evidence>
<dbReference type="PANTHER" id="PTHR43708">
    <property type="entry name" value="CONSERVED EXPRESSED OXIDOREDUCTASE (EUROFUNG)"/>
    <property type="match status" value="1"/>
</dbReference>
<evidence type="ECO:0000313" key="4">
    <source>
        <dbReference type="EMBL" id="TDD11784.1"/>
    </source>
</evidence>
<dbReference type="Gene3D" id="3.40.50.720">
    <property type="entry name" value="NAD(P)-binding Rossmann-like Domain"/>
    <property type="match status" value="1"/>
</dbReference>
<dbReference type="InterPro" id="IPR051317">
    <property type="entry name" value="Gfo/Idh/MocA_oxidoreduct"/>
</dbReference>
<feature type="domain" description="Gfo/Idh/MocA-like oxidoreductase N-terminal" evidence="2">
    <location>
        <begin position="17"/>
        <end position="138"/>
    </location>
</feature>
<evidence type="ECO:0000256" key="1">
    <source>
        <dbReference type="ARBA" id="ARBA00010928"/>
    </source>
</evidence>
<dbReference type="SUPFAM" id="SSF51735">
    <property type="entry name" value="NAD(P)-binding Rossmann-fold domains"/>
    <property type="match status" value="1"/>
</dbReference>